<keyword evidence="2" id="KW-0812">Transmembrane</keyword>
<dbReference type="InterPro" id="IPR018247">
    <property type="entry name" value="EF_Hand_1_Ca_BS"/>
</dbReference>
<reference evidence="4" key="1">
    <citation type="journal article" date="2020" name="Ecol. Evol.">
        <title>Genome structure and content of the rice root-knot nematode (Meloidogyne graminicola).</title>
        <authorList>
            <person name="Phan N.T."/>
            <person name="Danchin E.G.J."/>
            <person name="Klopp C."/>
            <person name="Perfus-Barbeoch L."/>
            <person name="Kozlowski D.K."/>
            <person name="Koutsovoulos G.D."/>
            <person name="Lopez-Roques C."/>
            <person name="Bouchez O."/>
            <person name="Zahm M."/>
            <person name="Besnard G."/>
            <person name="Bellafiore S."/>
        </authorList>
    </citation>
    <scope>NUCLEOTIDE SEQUENCE</scope>
    <source>
        <strain evidence="4">VN-18</strain>
    </source>
</reference>
<dbReference type="Pfam" id="PF13499">
    <property type="entry name" value="EF-hand_7"/>
    <property type="match status" value="1"/>
</dbReference>
<feature type="domain" description="EF-hand" evidence="3">
    <location>
        <begin position="27"/>
        <end position="62"/>
    </location>
</feature>
<dbReference type="PANTHER" id="PTHR10827:SF85">
    <property type="entry name" value="CALCIUM-BINDING PROTEIN"/>
    <property type="match status" value="1"/>
</dbReference>
<dbReference type="PROSITE" id="PS50222">
    <property type="entry name" value="EF_HAND_2"/>
    <property type="match status" value="3"/>
</dbReference>
<evidence type="ECO:0000313" key="5">
    <source>
        <dbReference type="Proteomes" id="UP000605970"/>
    </source>
</evidence>
<dbReference type="GO" id="GO:0000272">
    <property type="term" value="P:polysaccharide catabolic process"/>
    <property type="evidence" value="ECO:0007669"/>
    <property type="project" value="InterPro"/>
</dbReference>
<keyword evidence="5" id="KW-1185">Reference proteome</keyword>
<dbReference type="InterPro" id="IPR002048">
    <property type="entry name" value="EF_hand_dom"/>
</dbReference>
<organism evidence="4 5">
    <name type="scientific">Meloidogyne graminicola</name>
    <dbReference type="NCBI Taxonomy" id="189291"/>
    <lineage>
        <taxon>Eukaryota</taxon>
        <taxon>Metazoa</taxon>
        <taxon>Ecdysozoa</taxon>
        <taxon>Nematoda</taxon>
        <taxon>Chromadorea</taxon>
        <taxon>Rhabditida</taxon>
        <taxon>Tylenchina</taxon>
        <taxon>Tylenchomorpha</taxon>
        <taxon>Tylenchoidea</taxon>
        <taxon>Meloidogynidae</taxon>
        <taxon>Meloidogyninae</taxon>
        <taxon>Meloidogyne</taxon>
    </lineage>
</organism>
<feature type="domain" description="EF-hand" evidence="3">
    <location>
        <begin position="164"/>
        <end position="199"/>
    </location>
</feature>
<dbReference type="CDD" id="cd00051">
    <property type="entry name" value="EFh"/>
    <property type="match status" value="1"/>
</dbReference>
<sequence length="248" mass="28789">MYNLFKIIIILLFIFYPLLLFAFNSEEKSEQKISDFDIIDKNSDGLVSYNEFQIWHRINLGAEPKQSAAFFGIHDLDKDVVPLAFKLSQKSLKESEKIFQLIKFDLNSDGFLDINELKYENINKNILKGIFDVADLNNDKLISKKEFSIVENSFNKNKLSQFEENSGQAQSLISELDLDGDGQINIKELIIHQNKFGKIKDNNNFKQSEFNQLDINNDGLISFEELKQLPQIIMKIIGIQPFKYLYKN</sequence>
<dbReference type="EMBL" id="JABEBT010000020">
    <property type="protein sequence ID" value="KAF7637384.1"/>
    <property type="molecule type" value="Genomic_DNA"/>
</dbReference>
<dbReference type="PROSITE" id="PS00018">
    <property type="entry name" value="EF_HAND_1"/>
    <property type="match status" value="4"/>
</dbReference>
<keyword evidence="2" id="KW-0472">Membrane</keyword>
<keyword evidence="2" id="KW-1133">Transmembrane helix</keyword>
<dbReference type="SUPFAM" id="SSF47473">
    <property type="entry name" value="EF-hand"/>
    <property type="match status" value="2"/>
</dbReference>
<accession>A0A8S9ZWD9</accession>
<dbReference type="Proteomes" id="UP000605970">
    <property type="component" value="Unassembled WGS sequence"/>
</dbReference>
<dbReference type="OrthoDB" id="26525at2759"/>
<evidence type="ECO:0000259" key="3">
    <source>
        <dbReference type="PROSITE" id="PS50222"/>
    </source>
</evidence>
<protein>
    <recommendedName>
        <fullName evidence="3">EF-hand domain-containing protein</fullName>
    </recommendedName>
</protein>
<dbReference type="Pfam" id="PF13202">
    <property type="entry name" value="EF-hand_5"/>
    <property type="match status" value="3"/>
</dbReference>
<dbReference type="InterPro" id="IPR011992">
    <property type="entry name" value="EF-hand-dom_pair"/>
</dbReference>
<dbReference type="InterPro" id="IPR036439">
    <property type="entry name" value="Dockerin_dom_sf"/>
</dbReference>
<dbReference type="AlphaFoldDB" id="A0A8S9ZWD9"/>
<dbReference type="GO" id="GO:0005509">
    <property type="term" value="F:calcium ion binding"/>
    <property type="evidence" value="ECO:0007669"/>
    <property type="project" value="InterPro"/>
</dbReference>
<gene>
    <name evidence="4" type="ORF">Mgra_00003129</name>
</gene>
<dbReference type="Gene3D" id="1.10.238.10">
    <property type="entry name" value="EF-hand"/>
    <property type="match status" value="2"/>
</dbReference>
<keyword evidence="1" id="KW-0106">Calcium</keyword>
<comment type="caution">
    <text evidence="4">The sequence shown here is derived from an EMBL/GenBank/DDBJ whole genome shotgun (WGS) entry which is preliminary data.</text>
</comment>
<evidence type="ECO:0000313" key="4">
    <source>
        <dbReference type="EMBL" id="KAF7637384.1"/>
    </source>
</evidence>
<feature type="transmembrane region" description="Helical" evidence="2">
    <location>
        <begin position="6"/>
        <end position="23"/>
    </location>
</feature>
<name>A0A8S9ZWD9_9BILA</name>
<evidence type="ECO:0000256" key="1">
    <source>
        <dbReference type="ARBA" id="ARBA00022837"/>
    </source>
</evidence>
<evidence type="ECO:0000256" key="2">
    <source>
        <dbReference type="SAM" id="Phobius"/>
    </source>
</evidence>
<dbReference type="Gene3D" id="1.10.1330.10">
    <property type="entry name" value="Dockerin domain"/>
    <property type="match status" value="1"/>
</dbReference>
<dbReference type="PANTHER" id="PTHR10827">
    <property type="entry name" value="RETICULOCALBIN"/>
    <property type="match status" value="1"/>
</dbReference>
<feature type="domain" description="EF-hand" evidence="3">
    <location>
        <begin position="210"/>
        <end position="236"/>
    </location>
</feature>
<dbReference type="SMART" id="SM00054">
    <property type="entry name" value="EFh"/>
    <property type="match status" value="4"/>
</dbReference>
<proteinExistence type="predicted"/>